<keyword evidence="5" id="KW-1185">Reference proteome</keyword>
<dbReference type="PROSITE" id="PS50206">
    <property type="entry name" value="RHODANESE_3"/>
    <property type="match status" value="2"/>
</dbReference>
<accession>A0AAD9L6S6</accession>
<organism evidence="4 5">
    <name type="scientific">Papiliotrema laurentii</name>
    <name type="common">Cryptococcus laurentii</name>
    <dbReference type="NCBI Taxonomy" id="5418"/>
    <lineage>
        <taxon>Eukaryota</taxon>
        <taxon>Fungi</taxon>
        <taxon>Dikarya</taxon>
        <taxon>Basidiomycota</taxon>
        <taxon>Agaricomycotina</taxon>
        <taxon>Tremellomycetes</taxon>
        <taxon>Tremellales</taxon>
        <taxon>Rhynchogastremaceae</taxon>
        <taxon>Papiliotrema</taxon>
    </lineage>
</organism>
<dbReference type="AlphaFoldDB" id="A0AAD9L6S6"/>
<name>A0AAD9L6S6_PAPLA</name>
<dbReference type="InterPro" id="IPR036873">
    <property type="entry name" value="Rhodanese-like_dom_sf"/>
</dbReference>
<sequence>MRFPSTNNTLSLARRAYATSPRTPLLVTPSQLKSLPIATTLPLDVSWHMPNSDRSSLAEFLSGPRIPGAKRFDLDEVAELDPAKNPLSLTHMLPSAETFQQHVQKLGITPDTHLVVYDTIGVFSSPRALYTFKAFGHDKVSVLDGGLPRWLHEGYDVEVGEEGDGRGETDYPLPKGPNPDFVRSYDQIVKNAELGPGSKEYEIVLDHRPRARWEGSAPEPRPNLPSGHIPHSLPAPFLEYLLPSTDSKPYTSFKSVEELKKVLVNAVGGQQAWDELVRGDRNAVFTCGSGMTAAVGWLANELVRESEGSKAKTSIYDESWTGYASRPESKIEKSA</sequence>
<dbReference type="Gene3D" id="3.40.250.10">
    <property type="entry name" value="Rhodanese-like domain"/>
    <property type="match status" value="2"/>
</dbReference>
<dbReference type="PANTHER" id="PTHR11364">
    <property type="entry name" value="THIOSULFATE SULFERTANSFERASE"/>
    <property type="match status" value="1"/>
</dbReference>
<dbReference type="SMART" id="SM00450">
    <property type="entry name" value="RHOD"/>
    <property type="match status" value="2"/>
</dbReference>
<keyword evidence="1" id="KW-0808">Transferase</keyword>
<dbReference type="Pfam" id="PF00581">
    <property type="entry name" value="Rhodanese"/>
    <property type="match status" value="1"/>
</dbReference>
<dbReference type="GO" id="GO:0004792">
    <property type="term" value="F:thiosulfate-cyanide sulfurtransferase activity"/>
    <property type="evidence" value="ECO:0007669"/>
    <property type="project" value="TreeGrafter"/>
</dbReference>
<dbReference type="Proteomes" id="UP001182556">
    <property type="component" value="Unassembled WGS sequence"/>
</dbReference>
<evidence type="ECO:0000256" key="2">
    <source>
        <dbReference type="ARBA" id="ARBA00022737"/>
    </source>
</evidence>
<proteinExistence type="predicted"/>
<gene>
    <name evidence="4" type="ORF">DB88DRAFT_484586</name>
</gene>
<comment type="caution">
    <text evidence="4">The sequence shown here is derived from an EMBL/GenBank/DDBJ whole genome shotgun (WGS) entry which is preliminary data.</text>
</comment>
<reference evidence="4" key="1">
    <citation type="submission" date="2023-02" db="EMBL/GenBank/DDBJ databases">
        <title>Identification and recombinant expression of a fungal hydrolase from Papiliotrema laurentii that hydrolyzes apple cutin and clears colloidal polyester polyurethane.</title>
        <authorList>
            <consortium name="DOE Joint Genome Institute"/>
            <person name="Roman V.A."/>
            <person name="Bojanowski C."/>
            <person name="Crable B.R."/>
            <person name="Wagner D.N."/>
            <person name="Hung C.S."/>
            <person name="Nadeau L.J."/>
            <person name="Schratz L."/>
            <person name="Haridas S."/>
            <person name="Pangilinan J."/>
            <person name="Lipzen A."/>
            <person name="Na H."/>
            <person name="Yan M."/>
            <person name="Ng V."/>
            <person name="Grigoriev I.V."/>
            <person name="Spatafora J.W."/>
            <person name="Barlow D."/>
            <person name="Biffinger J."/>
            <person name="Kelley-Loughnane N."/>
            <person name="Varaljay V.A."/>
            <person name="Crookes-Goodson W.J."/>
        </authorList>
    </citation>
    <scope>NUCLEOTIDE SEQUENCE</scope>
    <source>
        <strain evidence="4">5307AH</strain>
    </source>
</reference>
<dbReference type="GO" id="GO:0005739">
    <property type="term" value="C:mitochondrion"/>
    <property type="evidence" value="ECO:0007669"/>
    <property type="project" value="TreeGrafter"/>
</dbReference>
<feature type="domain" description="Rhodanese" evidence="3">
    <location>
        <begin position="36"/>
        <end position="159"/>
    </location>
</feature>
<dbReference type="SUPFAM" id="SSF52821">
    <property type="entry name" value="Rhodanese/Cell cycle control phosphatase"/>
    <property type="match status" value="2"/>
</dbReference>
<evidence type="ECO:0000313" key="5">
    <source>
        <dbReference type="Proteomes" id="UP001182556"/>
    </source>
</evidence>
<evidence type="ECO:0000256" key="1">
    <source>
        <dbReference type="ARBA" id="ARBA00022679"/>
    </source>
</evidence>
<evidence type="ECO:0000313" key="4">
    <source>
        <dbReference type="EMBL" id="KAK1925640.1"/>
    </source>
</evidence>
<feature type="domain" description="Rhodanese" evidence="3">
    <location>
        <begin position="215"/>
        <end position="332"/>
    </location>
</feature>
<dbReference type="CDD" id="cd01448">
    <property type="entry name" value="TST_Repeat_1"/>
    <property type="match status" value="1"/>
</dbReference>
<dbReference type="EMBL" id="JAODAN010000003">
    <property type="protein sequence ID" value="KAK1925640.1"/>
    <property type="molecule type" value="Genomic_DNA"/>
</dbReference>
<keyword evidence="2" id="KW-0677">Repeat</keyword>
<evidence type="ECO:0000259" key="3">
    <source>
        <dbReference type="PROSITE" id="PS50206"/>
    </source>
</evidence>
<dbReference type="InterPro" id="IPR045078">
    <property type="entry name" value="TST/MPST-like"/>
</dbReference>
<protein>
    <submittedName>
        <fullName evidence="4">Thiosulfate sulfurtransferase</fullName>
    </submittedName>
</protein>
<dbReference type="PANTHER" id="PTHR11364:SF27">
    <property type="entry name" value="SULFURTRANSFERASE"/>
    <property type="match status" value="1"/>
</dbReference>
<dbReference type="InterPro" id="IPR001763">
    <property type="entry name" value="Rhodanese-like_dom"/>
</dbReference>